<dbReference type="InterPro" id="IPR003594">
    <property type="entry name" value="HATPase_dom"/>
</dbReference>
<dbReference type="SUPFAM" id="SSF55874">
    <property type="entry name" value="ATPase domain of HSP90 chaperone/DNA topoisomerase II/histidine kinase"/>
    <property type="match status" value="1"/>
</dbReference>
<dbReference type="SMART" id="SM00387">
    <property type="entry name" value="HATPase_c"/>
    <property type="match status" value="1"/>
</dbReference>
<keyword evidence="7" id="KW-0547">Nucleotide-binding</keyword>
<dbReference type="Pfam" id="PF02518">
    <property type="entry name" value="HATPase_c"/>
    <property type="match status" value="1"/>
</dbReference>
<dbReference type="InterPro" id="IPR005467">
    <property type="entry name" value="His_kinase_dom"/>
</dbReference>
<dbReference type="GO" id="GO:0005886">
    <property type="term" value="C:plasma membrane"/>
    <property type="evidence" value="ECO:0007669"/>
    <property type="project" value="UniProtKB-SubCell"/>
</dbReference>
<dbReference type="GO" id="GO:0000155">
    <property type="term" value="F:phosphorelay sensor kinase activity"/>
    <property type="evidence" value="ECO:0007669"/>
    <property type="project" value="InterPro"/>
</dbReference>
<dbReference type="CDD" id="cd00082">
    <property type="entry name" value="HisKA"/>
    <property type="match status" value="1"/>
</dbReference>
<keyword evidence="4" id="KW-1003">Cell membrane</keyword>
<evidence type="ECO:0000256" key="4">
    <source>
        <dbReference type="ARBA" id="ARBA00022475"/>
    </source>
</evidence>
<keyword evidence="5" id="KW-0597">Phosphoprotein</keyword>
<dbReference type="Proteomes" id="UP000074561">
    <property type="component" value="Chromosome"/>
</dbReference>
<dbReference type="SUPFAM" id="SSF47384">
    <property type="entry name" value="Homodimeric domain of signal transducing histidine kinase"/>
    <property type="match status" value="1"/>
</dbReference>
<evidence type="ECO:0000313" key="12">
    <source>
        <dbReference type="EMBL" id="AMP05111.1"/>
    </source>
</evidence>
<dbReference type="RefSeq" id="WP_061940804.1">
    <property type="nucleotide sequence ID" value="NZ_CP013234.1"/>
</dbReference>
<protein>
    <recommendedName>
        <fullName evidence="3">histidine kinase</fullName>
        <ecNumber evidence="3">2.7.13.3</ecNumber>
    </recommendedName>
</protein>
<dbReference type="STRING" id="279113.CPter91_2765"/>
<evidence type="ECO:0000256" key="10">
    <source>
        <dbReference type="SAM" id="Phobius"/>
    </source>
</evidence>
<proteinExistence type="predicted"/>
<keyword evidence="10" id="KW-0812">Transmembrane</keyword>
<evidence type="ECO:0000256" key="3">
    <source>
        <dbReference type="ARBA" id="ARBA00012438"/>
    </source>
</evidence>
<evidence type="ECO:0000256" key="1">
    <source>
        <dbReference type="ARBA" id="ARBA00000085"/>
    </source>
</evidence>
<dbReference type="PANTHER" id="PTHR44936:SF10">
    <property type="entry name" value="SENSOR PROTEIN RSTB"/>
    <property type="match status" value="1"/>
</dbReference>
<dbReference type="PRINTS" id="PR00344">
    <property type="entry name" value="BCTRLSENSOR"/>
</dbReference>
<dbReference type="InterPro" id="IPR050980">
    <property type="entry name" value="2C_sensor_his_kinase"/>
</dbReference>
<comment type="subcellular location">
    <subcellularLocation>
        <location evidence="2">Cell membrane</location>
        <topology evidence="2">Multi-pass membrane protein</topology>
    </subcellularLocation>
</comment>
<gene>
    <name evidence="12" type="ORF">CPter91_2765</name>
</gene>
<comment type="catalytic activity">
    <reaction evidence="1">
        <text>ATP + protein L-histidine = ADP + protein N-phospho-L-histidine.</text>
        <dbReference type="EC" id="2.7.13.3"/>
    </reaction>
</comment>
<reference evidence="12 13" key="1">
    <citation type="submission" date="2015-11" db="EMBL/GenBank/DDBJ databases">
        <title>Exploring the genomic traits of fungus-feeding bacterial genus Collimonas.</title>
        <authorList>
            <person name="Song C."/>
            <person name="Schmidt R."/>
            <person name="de Jager V."/>
            <person name="Krzyzanowska D."/>
            <person name="Jongedijk E."/>
            <person name="Cankar K."/>
            <person name="Beekwilder J."/>
            <person name="van Veen A."/>
            <person name="de Boer W."/>
            <person name="van Veen J.A."/>
            <person name="Garbeva P."/>
        </authorList>
    </citation>
    <scope>NUCLEOTIDE SEQUENCE [LARGE SCALE GENOMIC DNA]</scope>
    <source>
        <strain evidence="12 13">Ter91</strain>
    </source>
</reference>
<dbReference type="EC" id="2.7.13.3" evidence="3"/>
<accession>A0A127Q520</accession>
<dbReference type="PROSITE" id="PS50109">
    <property type="entry name" value="HIS_KIN"/>
    <property type="match status" value="1"/>
</dbReference>
<dbReference type="OrthoDB" id="9785252at2"/>
<evidence type="ECO:0000259" key="11">
    <source>
        <dbReference type="PROSITE" id="PS50109"/>
    </source>
</evidence>
<dbReference type="AlphaFoldDB" id="A0A127Q520"/>
<feature type="transmembrane region" description="Helical" evidence="10">
    <location>
        <begin position="176"/>
        <end position="195"/>
    </location>
</feature>
<evidence type="ECO:0000256" key="5">
    <source>
        <dbReference type="ARBA" id="ARBA00022553"/>
    </source>
</evidence>
<organism evidence="12 13">
    <name type="scientific">Collimonas pratensis</name>
    <dbReference type="NCBI Taxonomy" id="279113"/>
    <lineage>
        <taxon>Bacteria</taxon>
        <taxon>Pseudomonadati</taxon>
        <taxon>Pseudomonadota</taxon>
        <taxon>Betaproteobacteria</taxon>
        <taxon>Burkholderiales</taxon>
        <taxon>Oxalobacteraceae</taxon>
        <taxon>Collimonas</taxon>
    </lineage>
</organism>
<dbReference type="InterPro" id="IPR036097">
    <property type="entry name" value="HisK_dim/P_sf"/>
</dbReference>
<feature type="transmembrane region" description="Helical" evidence="10">
    <location>
        <begin position="41"/>
        <end position="60"/>
    </location>
</feature>
<dbReference type="PANTHER" id="PTHR44936">
    <property type="entry name" value="SENSOR PROTEIN CREC"/>
    <property type="match status" value="1"/>
</dbReference>
<feature type="transmembrane region" description="Helical" evidence="10">
    <location>
        <begin position="145"/>
        <end position="164"/>
    </location>
</feature>
<evidence type="ECO:0000256" key="8">
    <source>
        <dbReference type="ARBA" id="ARBA00022777"/>
    </source>
</evidence>
<evidence type="ECO:0000256" key="7">
    <source>
        <dbReference type="ARBA" id="ARBA00022741"/>
    </source>
</evidence>
<feature type="domain" description="Histidine kinase" evidence="11">
    <location>
        <begin position="231"/>
        <end position="438"/>
    </location>
</feature>
<keyword evidence="9" id="KW-0067">ATP-binding</keyword>
<dbReference type="Gene3D" id="3.30.565.10">
    <property type="entry name" value="Histidine kinase-like ATPase, C-terminal domain"/>
    <property type="match status" value="1"/>
</dbReference>
<keyword evidence="10" id="KW-0472">Membrane</keyword>
<dbReference type="PATRIC" id="fig|279113.9.peg.2729"/>
<dbReference type="Gene3D" id="1.10.287.130">
    <property type="match status" value="1"/>
</dbReference>
<name>A0A127Q520_9BURK</name>
<evidence type="ECO:0000256" key="9">
    <source>
        <dbReference type="ARBA" id="ARBA00022840"/>
    </source>
</evidence>
<dbReference type="KEGG" id="cpra:CPter91_2765"/>
<keyword evidence="6" id="KW-0808">Transferase</keyword>
<dbReference type="InterPro" id="IPR004358">
    <property type="entry name" value="Sig_transdc_His_kin-like_C"/>
</dbReference>
<dbReference type="GO" id="GO:0005524">
    <property type="term" value="F:ATP binding"/>
    <property type="evidence" value="ECO:0007669"/>
    <property type="project" value="UniProtKB-KW"/>
</dbReference>
<dbReference type="Pfam" id="PF25323">
    <property type="entry name" value="6TM_PilS"/>
    <property type="match status" value="1"/>
</dbReference>
<evidence type="ECO:0000256" key="2">
    <source>
        <dbReference type="ARBA" id="ARBA00004651"/>
    </source>
</evidence>
<keyword evidence="8 12" id="KW-0418">Kinase</keyword>
<evidence type="ECO:0000256" key="6">
    <source>
        <dbReference type="ARBA" id="ARBA00022679"/>
    </source>
</evidence>
<dbReference type="InterPro" id="IPR003661">
    <property type="entry name" value="HisK_dim/P_dom"/>
</dbReference>
<keyword evidence="10" id="KW-1133">Transmembrane helix</keyword>
<dbReference type="EMBL" id="CP013234">
    <property type="protein sequence ID" value="AMP05111.1"/>
    <property type="molecule type" value="Genomic_DNA"/>
</dbReference>
<dbReference type="InterPro" id="IPR036890">
    <property type="entry name" value="HATPase_C_sf"/>
</dbReference>
<sequence length="450" mass="48690">MASKIDILANTENLKQRWTVAAGVENGAGHKNMLQLIQLRWIAVIGQITTIAVVILGFGIQLPLPHMLKVLACLVAFNIASHLRWHERRVATNGELFLALLVDVGILTAQLYLSGGTTNPFAFLFLLQVILSAVLLEAWSTWTMVAITSLCLAGLSLFSEPLAFPPDHINGLSSLYVEGMLMCFVMNAALLVFFITRINRNLRAGDAQLAELRQRAAEEDHIVRMGLLASGAAHELGTPLATLSVILGDWRRMPEFSQNRELLEEIGDMQTQLQRCKSIVSGILLSAGEARGESSVKTTINTFLNDLAREWGATRPVVSFAYENRIEQDIPVAFDSALKQMICNVLDNALEASPQWVSLEASREGDAVILVVTDSGPGFLPAILAQVGKPYQSSKGRPGSGLGLFFVVNVARKLGGTFSASNRPQGGALVQLTLPLAAISLEQGETEHAG</sequence>
<evidence type="ECO:0000313" key="13">
    <source>
        <dbReference type="Proteomes" id="UP000074561"/>
    </source>
</evidence>